<reference evidence="2" key="1">
    <citation type="submission" date="2018-01" db="EMBL/GenBank/DDBJ databases">
        <title>An insight into the sialome of Amazonian anophelines.</title>
        <authorList>
            <person name="Ribeiro J.M."/>
            <person name="Scarpassa V."/>
            <person name="Calvo E."/>
        </authorList>
    </citation>
    <scope>NUCLEOTIDE SEQUENCE</scope>
</reference>
<protein>
    <submittedName>
        <fullName evidence="2">Putative secreted protein</fullName>
    </submittedName>
</protein>
<evidence type="ECO:0000313" key="2">
    <source>
        <dbReference type="EMBL" id="MBW80105.1"/>
    </source>
</evidence>
<accession>A0A2M4DRB3</accession>
<keyword evidence="1" id="KW-0732">Signal</keyword>
<dbReference type="EMBL" id="GGFL01015927">
    <property type="protein sequence ID" value="MBW80105.1"/>
    <property type="molecule type" value="Transcribed_RNA"/>
</dbReference>
<evidence type="ECO:0000256" key="1">
    <source>
        <dbReference type="SAM" id="SignalP"/>
    </source>
</evidence>
<sequence length="102" mass="12210">MIPGWWMNVLIRWCLATAIHHIHPLRLDIAYILRILADTLSAERWLQTTGRRWRCRQPIRCGTKAGICATQLTLEMFYFVHNPSRQWFADCSHRCHRFQPHL</sequence>
<dbReference type="AlphaFoldDB" id="A0A2M4DRB3"/>
<feature type="signal peptide" evidence="1">
    <location>
        <begin position="1"/>
        <end position="16"/>
    </location>
</feature>
<feature type="chain" id="PRO_5014676091" evidence="1">
    <location>
        <begin position="17"/>
        <end position="102"/>
    </location>
</feature>
<organism evidence="2">
    <name type="scientific">Anopheles darlingi</name>
    <name type="common">Mosquito</name>
    <dbReference type="NCBI Taxonomy" id="43151"/>
    <lineage>
        <taxon>Eukaryota</taxon>
        <taxon>Metazoa</taxon>
        <taxon>Ecdysozoa</taxon>
        <taxon>Arthropoda</taxon>
        <taxon>Hexapoda</taxon>
        <taxon>Insecta</taxon>
        <taxon>Pterygota</taxon>
        <taxon>Neoptera</taxon>
        <taxon>Endopterygota</taxon>
        <taxon>Diptera</taxon>
        <taxon>Nematocera</taxon>
        <taxon>Culicoidea</taxon>
        <taxon>Culicidae</taxon>
        <taxon>Anophelinae</taxon>
        <taxon>Anopheles</taxon>
    </lineage>
</organism>
<name>A0A2M4DRB3_ANODA</name>
<proteinExistence type="predicted"/>